<evidence type="ECO:0000256" key="1">
    <source>
        <dbReference type="SAM" id="SignalP"/>
    </source>
</evidence>
<comment type="caution">
    <text evidence="2">The sequence shown here is derived from an EMBL/GenBank/DDBJ whole genome shotgun (WGS) entry which is preliminary data.</text>
</comment>
<evidence type="ECO:0000313" key="3">
    <source>
        <dbReference type="Proteomes" id="UP000230233"/>
    </source>
</evidence>
<feature type="signal peptide" evidence="1">
    <location>
        <begin position="1"/>
        <end position="19"/>
    </location>
</feature>
<keyword evidence="3" id="KW-1185">Reference proteome</keyword>
<gene>
    <name evidence="2" type="primary">Cni-F33H1.6</name>
    <name evidence="2" type="synonym">Cnig_chr_II.g4176</name>
    <name evidence="2" type="ORF">B9Z55_004176</name>
</gene>
<reference evidence="3" key="1">
    <citation type="submission" date="2017-10" db="EMBL/GenBank/DDBJ databases">
        <title>Rapid genome shrinkage in a self-fertile nematode reveals novel sperm competition proteins.</title>
        <authorList>
            <person name="Yin D."/>
            <person name="Schwarz E.M."/>
            <person name="Thomas C.G."/>
            <person name="Felde R.L."/>
            <person name="Korf I.F."/>
            <person name="Cutter A.D."/>
            <person name="Schartner C.M."/>
            <person name="Ralston E.J."/>
            <person name="Meyer B.J."/>
            <person name="Haag E.S."/>
        </authorList>
    </citation>
    <scope>NUCLEOTIDE SEQUENCE [LARGE SCALE GENOMIC DNA]</scope>
    <source>
        <strain evidence="3">JU1422</strain>
    </source>
</reference>
<protein>
    <submittedName>
        <fullName evidence="2">Uncharacterized protein</fullName>
    </submittedName>
</protein>
<dbReference type="EMBL" id="PDUG01000002">
    <property type="protein sequence ID" value="PIC43432.1"/>
    <property type="molecule type" value="Genomic_DNA"/>
</dbReference>
<dbReference type="OrthoDB" id="5801240at2759"/>
<organism evidence="2 3">
    <name type="scientific">Caenorhabditis nigoni</name>
    <dbReference type="NCBI Taxonomy" id="1611254"/>
    <lineage>
        <taxon>Eukaryota</taxon>
        <taxon>Metazoa</taxon>
        <taxon>Ecdysozoa</taxon>
        <taxon>Nematoda</taxon>
        <taxon>Chromadorea</taxon>
        <taxon>Rhabditida</taxon>
        <taxon>Rhabditina</taxon>
        <taxon>Rhabditomorpha</taxon>
        <taxon>Rhabditoidea</taxon>
        <taxon>Rhabditidae</taxon>
        <taxon>Peloderinae</taxon>
        <taxon>Caenorhabditis</taxon>
    </lineage>
</organism>
<dbReference type="Proteomes" id="UP000230233">
    <property type="component" value="Chromosome II"/>
</dbReference>
<sequence>MQSMCLLIFLALLFVSSTAMPFYTSSIDDNGEDVRIRQFPQQDVLENMVNELMRVQSVDQMNNNQVRRQIFSRKFW</sequence>
<accession>A0A2G5UV47</accession>
<proteinExistence type="predicted"/>
<dbReference type="AlphaFoldDB" id="A0A2G5UV47"/>
<name>A0A2G5UV47_9PELO</name>
<keyword evidence="1" id="KW-0732">Signal</keyword>
<feature type="chain" id="PRO_5013620062" evidence="1">
    <location>
        <begin position="20"/>
        <end position="76"/>
    </location>
</feature>
<evidence type="ECO:0000313" key="2">
    <source>
        <dbReference type="EMBL" id="PIC43432.1"/>
    </source>
</evidence>